<dbReference type="InParanoid" id="W5MQ31"/>
<protein>
    <recommendedName>
        <fullName evidence="2">Retrotransposon gag domain-containing protein</fullName>
    </recommendedName>
</protein>
<evidence type="ECO:0000256" key="1">
    <source>
        <dbReference type="SAM" id="MobiDB-lite"/>
    </source>
</evidence>
<reference evidence="4" key="1">
    <citation type="submission" date="2011-12" db="EMBL/GenBank/DDBJ databases">
        <title>The Draft Genome of Lepisosteus oculatus.</title>
        <authorList>
            <consortium name="The Broad Institute Genome Assembly &amp; Analysis Group"/>
            <consortium name="Computational R&amp;D Group"/>
            <consortium name="and Sequencing Platform"/>
            <person name="Di Palma F."/>
            <person name="Alfoldi J."/>
            <person name="Johnson J."/>
            <person name="Berlin A."/>
            <person name="Gnerre S."/>
            <person name="Jaffe D."/>
            <person name="MacCallum I."/>
            <person name="Young S."/>
            <person name="Walker B.J."/>
            <person name="Lander E.S."/>
            <person name="Lindblad-Toh K."/>
        </authorList>
    </citation>
    <scope>NUCLEOTIDE SEQUENCE [LARGE SCALE GENOMIC DNA]</scope>
</reference>
<feature type="region of interest" description="Disordered" evidence="1">
    <location>
        <begin position="46"/>
        <end position="72"/>
    </location>
</feature>
<name>W5MQ31_LEPOC</name>
<feature type="compositionally biased region" description="Pro residues" evidence="1">
    <location>
        <begin position="54"/>
        <end position="70"/>
    </location>
</feature>
<dbReference type="HOGENOM" id="CLU_000384_20_1_1"/>
<sequence>MDPAVQEEIRSALDQHGQALLQLQASVQQISSHLFAMPPIGNRGSNAGAAASALPPPAPTPATRPLPLTPPDRFDRNSTKCRGFLAQCALVFRLHPETFFFSSLDRGAPEIQDYDLFLGKFKGVFCRPVVGQDSAFRLSSIHQSRRSVHDYAIDFRVAAAETHWDDEVLIFLFRQGLSEEIKDHLVNMPQLGNTLEEVISQVLQLELRIRHRSAERSRPPVLEAPRLSPFRYVDSEQPMEIARTRLTPEERERRQQEGRFMYCGKFGHFKAASPASYSSLRRR</sequence>
<dbReference type="Bgee" id="ENSLOCG00000008629">
    <property type="expression patterns" value="Expressed in mesonephros"/>
</dbReference>
<proteinExistence type="predicted"/>
<dbReference type="InterPro" id="IPR032567">
    <property type="entry name" value="RTL1-rel"/>
</dbReference>
<dbReference type="PANTHER" id="PTHR15503">
    <property type="entry name" value="LDOC1 RELATED"/>
    <property type="match status" value="1"/>
</dbReference>
<dbReference type="InterPro" id="IPR005162">
    <property type="entry name" value="Retrotrans_gag_dom"/>
</dbReference>
<evidence type="ECO:0000313" key="3">
    <source>
        <dbReference type="Ensembl" id="ENSLOCP00000010490.1"/>
    </source>
</evidence>
<dbReference type="eggNOG" id="ENOG502S3U2">
    <property type="taxonomic scope" value="Eukaryota"/>
</dbReference>
<evidence type="ECO:0000313" key="4">
    <source>
        <dbReference type="Proteomes" id="UP000018468"/>
    </source>
</evidence>
<reference evidence="3" key="3">
    <citation type="submission" date="2025-09" db="UniProtKB">
        <authorList>
            <consortium name="Ensembl"/>
        </authorList>
    </citation>
    <scope>IDENTIFICATION</scope>
</reference>
<dbReference type="Pfam" id="PF03732">
    <property type="entry name" value="Retrotrans_gag"/>
    <property type="match status" value="1"/>
</dbReference>
<dbReference type="AlphaFoldDB" id="W5MQ31"/>
<dbReference type="Ensembl" id="ENSLOCT00000010505.1">
    <property type="protein sequence ID" value="ENSLOCP00000010490.1"/>
    <property type="gene ID" value="ENSLOCG00000008629.1"/>
</dbReference>
<dbReference type="Proteomes" id="UP000018468">
    <property type="component" value="Unassembled WGS sequence"/>
</dbReference>
<feature type="domain" description="Retrotransposon gag" evidence="2">
    <location>
        <begin position="101"/>
        <end position="178"/>
    </location>
</feature>
<accession>W5MQ31</accession>
<organism evidence="3 4">
    <name type="scientific">Lepisosteus oculatus</name>
    <name type="common">Spotted gar</name>
    <dbReference type="NCBI Taxonomy" id="7918"/>
    <lineage>
        <taxon>Eukaryota</taxon>
        <taxon>Metazoa</taxon>
        <taxon>Chordata</taxon>
        <taxon>Craniata</taxon>
        <taxon>Vertebrata</taxon>
        <taxon>Euteleostomi</taxon>
        <taxon>Actinopterygii</taxon>
        <taxon>Neopterygii</taxon>
        <taxon>Holostei</taxon>
        <taxon>Semionotiformes</taxon>
        <taxon>Lepisosteidae</taxon>
        <taxon>Lepisosteus</taxon>
    </lineage>
</organism>
<keyword evidence="4" id="KW-1185">Reference proteome</keyword>
<evidence type="ECO:0000259" key="2">
    <source>
        <dbReference type="Pfam" id="PF03732"/>
    </source>
</evidence>
<dbReference type="OMA" id="HYLANSA"/>
<dbReference type="PANTHER" id="PTHR15503:SF39">
    <property type="entry name" value="RETROTRANSPOSON-LIKE PROTEIN 1"/>
    <property type="match status" value="1"/>
</dbReference>
<reference evidence="3" key="2">
    <citation type="submission" date="2025-08" db="UniProtKB">
        <authorList>
            <consortium name="Ensembl"/>
        </authorList>
    </citation>
    <scope>IDENTIFICATION</scope>
</reference>
<dbReference type="GeneTree" id="ENSGT01120000273614"/>